<protein>
    <recommendedName>
        <fullName evidence="4">DUF4485 domain-containing protein</fullName>
    </recommendedName>
</protein>
<reference evidence="2 3" key="1">
    <citation type="submission" date="2024-08" db="EMBL/GenBank/DDBJ databases">
        <authorList>
            <person name="Cucini C."/>
            <person name="Frati F."/>
        </authorList>
    </citation>
    <scope>NUCLEOTIDE SEQUENCE [LARGE SCALE GENOMIC DNA]</scope>
</reference>
<evidence type="ECO:0000313" key="2">
    <source>
        <dbReference type="EMBL" id="CAL8112996.1"/>
    </source>
</evidence>
<feature type="compositionally biased region" description="Polar residues" evidence="1">
    <location>
        <begin position="122"/>
        <end position="135"/>
    </location>
</feature>
<dbReference type="EMBL" id="CAXLJM020000049">
    <property type="protein sequence ID" value="CAL8112996.1"/>
    <property type="molecule type" value="Genomic_DNA"/>
</dbReference>
<accession>A0ABP1QW83</accession>
<dbReference type="Proteomes" id="UP001642540">
    <property type="component" value="Unassembled WGS sequence"/>
</dbReference>
<keyword evidence="3" id="KW-1185">Reference proteome</keyword>
<name>A0ABP1QW83_9HEXA</name>
<gene>
    <name evidence="2" type="ORF">ODALV1_LOCUS15873</name>
</gene>
<evidence type="ECO:0000313" key="3">
    <source>
        <dbReference type="Proteomes" id="UP001642540"/>
    </source>
</evidence>
<evidence type="ECO:0008006" key="4">
    <source>
        <dbReference type="Google" id="ProtNLM"/>
    </source>
</evidence>
<feature type="region of interest" description="Disordered" evidence="1">
    <location>
        <begin position="89"/>
        <end position="137"/>
    </location>
</feature>
<sequence>MEDQGQTIESEQEKPFLSLTPEMMEVVKTFAKRIQTIPDVNDRPRMVVWIKDLLSHIGVHSNEIRLKDIIYWLQTPEFRELFTLESESPESETILTPAPSSSNNTVGDNLSEDADPAIGNCVNANPSNDFSNQMQAPKKRKKSELEFLLESNTYGVDCCTPRKRLKVQKN</sequence>
<feature type="compositionally biased region" description="Polar residues" evidence="1">
    <location>
        <begin position="91"/>
        <end position="108"/>
    </location>
</feature>
<organism evidence="2 3">
    <name type="scientific">Orchesella dallaii</name>
    <dbReference type="NCBI Taxonomy" id="48710"/>
    <lineage>
        <taxon>Eukaryota</taxon>
        <taxon>Metazoa</taxon>
        <taxon>Ecdysozoa</taxon>
        <taxon>Arthropoda</taxon>
        <taxon>Hexapoda</taxon>
        <taxon>Collembola</taxon>
        <taxon>Entomobryomorpha</taxon>
        <taxon>Entomobryoidea</taxon>
        <taxon>Orchesellidae</taxon>
        <taxon>Orchesellinae</taxon>
        <taxon>Orchesella</taxon>
    </lineage>
</organism>
<proteinExistence type="predicted"/>
<evidence type="ECO:0000256" key="1">
    <source>
        <dbReference type="SAM" id="MobiDB-lite"/>
    </source>
</evidence>
<comment type="caution">
    <text evidence="2">The sequence shown here is derived from an EMBL/GenBank/DDBJ whole genome shotgun (WGS) entry which is preliminary data.</text>
</comment>